<keyword evidence="3" id="KW-1185">Reference proteome</keyword>
<reference evidence="2" key="1">
    <citation type="journal article" date="2020" name="G3 (Bethesda)">
        <title>High-Quality Assemblies for Three Invasive Social Wasps from the &lt;i&gt;Vespula&lt;/i&gt; Genus.</title>
        <authorList>
            <person name="Harrop T.W.R."/>
            <person name="Guhlin J."/>
            <person name="McLaughlin G.M."/>
            <person name="Permina E."/>
            <person name="Stockwell P."/>
            <person name="Gilligan J."/>
            <person name="Le Lec M.F."/>
            <person name="Gruber M.A.M."/>
            <person name="Quinn O."/>
            <person name="Lovegrove M."/>
            <person name="Duncan E.J."/>
            <person name="Remnant E.J."/>
            <person name="Van Eeckhoven J."/>
            <person name="Graham B."/>
            <person name="Knapp R.A."/>
            <person name="Langford K.W."/>
            <person name="Kronenberg Z."/>
            <person name="Press M.O."/>
            <person name="Eacker S.M."/>
            <person name="Wilson-Rankin E.E."/>
            <person name="Purcell J."/>
            <person name="Lester P.J."/>
            <person name="Dearden P.K."/>
        </authorList>
    </citation>
    <scope>NUCLEOTIDE SEQUENCE</scope>
    <source>
        <strain evidence="2">Marl-1</strain>
    </source>
</reference>
<evidence type="ECO:0000313" key="3">
    <source>
        <dbReference type="Proteomes" id="UP000614350"/>
    </source>
</evidence>
<sequence>MPKDVRCSRWCEYRESEEAKTSTVIQTWGRRWPRDDRKNQDNFGESNGNKNIYDDNEQVRSSASASASAPPPLPPPPSSPTPTPPPPPPTPTPTPRPTILRGTSTTIIPIPYGHRSTTAFTRREVPTTSTCLAHSIPHIAATALTGIIGFGHLRH</sequence>
<accession>A0A834KJW6</accession>
<name>A0A834KJW6_VESVU</name>
<feature type="region of interest" description="Disordered" evidence="1">
    <location>
        <begin position="14"/>
        <end position="102"/>
    </location>
</feature>
<evidence type="ECO:0000313" key="2">
    <source>
        <dbReference type="EMBL" id="KAF7407216.1"/>
    </source>
</evidence>
<feature type="compositionally biased region" description="Pro residues" evidence="1">
    <location>
        <begin position="69"/>
        <end position="96"/>
    </location>
</feature>
<proteinExistence type="predicted"/>
<dbReference type="EMBL" id="JACSEA010000002">
    <property type="protein sequence ID" value="KAF7407216.1"/>
    <property type="molecule type" value="Genomic_DNA"/>
</dbReference>
<dbReference type="Proteomes" id="UP000614350">
    <property type="component" value="Unassembled WGS sequence"/>
</dbReference>
<feature type="compositionally biased region" description="Polar residues" evidence="1">
    <location>
        <begin position="41"/>
        <end position="50"/>
    </location>
</feature>
<protein>
    <submittedName>
        <fullName evidence="2">Uncharacterized protein</fullName>
    </submittedName>
</protein>
<comment type="caution">
    <text evidence="2">The sequence shown here is derived from an EMBL/GenBank/DDBJ whole genome shotgun (WGS) entry which is preliminary data.</text>
</comment>
<gene>
    <name evidence="2" type="ORF">HZH66_001753</name>
</gene>
<evidence type="ECO:0000256" key="1">
    <source>
        <dbReference type="SAM" id="MobiDB-lite"/>
    </source>
</evidence>
<dbReference type="AlphaFoldDB" id="A0A834KJW6"/>
<organism evidence="2 3">
    <name type="scientific">Vespula vulgaris</name>
    <name type="common">Yellow jacket</name>
    <name type="synonym">Wasp</name>
    <dbReference type="NCBI Taxonomy" id="7454"/>
    <lineage>
        <taxon>Eukaryota</taxon>
        <taxon>Metazoa</taxon>
        <taxon>Ecdysozoa</taxon>
        <taxon>Arthropoda</taxon>
        <taxon>Hexapoda</taxon>
        <taxon>Insecta</taxon>
        <taxon>Pterygota</taxon>
        <taxon>Neoptera</taxon>
        <taxon>Endopterygota</taxon>
        <taxon>Hymenoptera</taxon>
        <taxon>Apocrita</taxon>
        <taxon>Aculeata</taxon>
        <taxon>Vespoidea</taxon>
        <taxon>Vespidae</taxon>
        <taxon>Vespinae</taxon>
        <taxon>Vespula</taxon>
    </lineage>
</organism>